<dbReference type="Proteomes" id="UP000241201">
    <property type="component" value="Unassembled WGS sequence"/>
</dbReference>
<dbReference type="AlphaFoldDB" id="A0A2T3FW01"/>
<reference evidence="3" key="2">
    <citation type="journal article" date="2019" name="Int. J. Syst. Evol. Microbiol.">
        <title>Faecalibacillus intestinalis gen. nov., sp. nov. and Faecalibacillus faecis sp. nov., isolated from human faeces.</title>
        <authorList>
            <person name="Seo B."/>
            <person name="Jeon K."/>
            <person name="Baek I."/>
            <person name="Lee Y.M."/>
            <person name="Baek K."/>
            <person name="Ko G."/>
        </authorList>
    </citation>
    <scope>NUCLEOTIDE SEQUENCE</scope>
    <source>
        <strain evidence="3">SNUG30370</strain>
    </source>
</reference>
<feature type="transmembrane region" description="Helical" evidence="1">
    <location>
        <begin position="87"/>
        <end position="111"/>
    </location>
</feature>
<accession>A0A2T3FW01</accession>
<evidence type="ECO:0000313" key="4">
    <source>
        <dbReference type="Proteomes" id="UP000241201"/>
    </source>
</evidence>
<dbReference type="EMBL" id="PYLP01000014">
    <property type="protein sequence ID" value="PST39455.1"/>
    <property type="molecule type" value="Genomic_DNA"/>
</dbReference>
<keyword evidence="4" id="KW-1185">Reference proteome</keyword>
<feature type="transmembrane region" description="Helical" evidence="1">
    <location>
        <begin position="117"/>
        <end position="144"/>
    </location>
</feature>
<name>A0A2T3FW01_9FIRM</name>
<dbReference type="RefSeq" id="WP_106988456.1">
    <property type="nucleotide sequence ID" value="NZ_DAWBWI010000269.1"/>
</dbReference>
<dbReference type="Pfam" id="PF22564">
    <property type="entry name" value="HAAS"/>
    <property type="match status" value="1"/>
</dbReference>
<organism evidence="3 4">
    <name type="scientific">Faecalibacillus faecis</name>
    <dbReference type="NCBI Taxonomy" id="1982628"/>
    <lineage>
        <taxon>Bacteria</taxon>
        <taxon>Bacillati</taxon>
        <taxon>Bacillota</taxon>
        <taxon>Erysipelotrichia</taxon>
        <taxon>Erysipelotrichales</taxon>
        <taxon>Coprobacillaceae</taxon>
        <taxon>Faecalibacillus</taxon>
    </lineage>
</organism>
<reference evidence="4" key="1">
    <citation type="submission" date="2018-03" db="EMBL/GenBank/DDBJ databases">
        <title>Lachnoclostridium SNUG30370 gen.nov., sp.nov., isolated from human faeces.</title>
        <authorList>
            <person name="Seo B."/>
            <person name="Jeon K."/>
            <person name="Ko G."/>
        </authorList>
    </citation>
    <scope>NUCLEOTIDE SEQUENCE [LARGE SCALE GENOMIC DNA]</scope>
    <source>
        <strain evidence="4">SNUG30370</strain>
    </source>
</reference>
<protein>
    <submittedName>
        <fullName evidence="2">DUF1700 domain-containing protein</fullName>
    </submittedName>
</protein>
<gene>
    <name evidence="3" type="ORF">C7U55_10090</name>
    <name evidence="2" type="ORF">LJD69_10945</name>
</gene>
<dbReference type="GeneID" id="77471443"/>
<feature type="transmembrane region" description="Helical" evidence="1">
    <location>
        <begin position="151"/>
        <end position="171"/>
    </location>
</feature>
<keyword evidence="1" id="KW-0472">Membrane</keyword>
<sequence>MNKEQFLKELEDLLQDIDATEREEALNYYRDYFEDAGSEHEQEIIKELESPKKVAQTIKEGLGVENHQDIKSDHEEIHHFNERNMRILRGIIVVLLVLLVLPTVGGIGGLIVGAIGLFIGIVCVGVFGTFGLLCAVVALAVVALRLFIDGLIAGGLICLGIGLLLVSLSYLTSLMTVSLFKYLPQAFRAMIDLGKNIYNKVVG</sequence>
<keyword evidence="1" id="KW-0812">Transmembrane</keyword>
<evidence type="ECO:0000313" key="2">
    <source>
        <dbReference type="EMBL" id="MCB8611105.1"/>
    </source>
</evidence>
<dbReference type="Proteomes" id="UP001198439">
    <property type="component" value="Unassembled WGS sequence"/>
</dbReference>
<proteinExistence type="predicted"/>
<comment type="caution">
    <text evidence="3">The sequence shown here is derived from an EMBL/GenBank/DDBJ whole genome shotgun (WGS) entry which is preliminary data.</text>
</comment>
<evidence type="ECO:0000256" key="1">
    <source>
        <dbReference type="SAM" id="Phobius"/>
    </source>
</evidence>
<dbReference type="EMBL" id="JAJDKZ010000036">
    <property type="protein sequence ID" value="MCB8611105.1"/>
    <property type="molecule type" value="Genomic_DNA"/>
</dbReference>
<evidence type="ECO:0000313" key="3">
    <source>
        <dbReference type="EMBL" id="PST39455.1"/>
    </source>
</evidence>
<reference evidence="2" key="3">
    <citation type="submission" date="2021-10" db="EMBL/GenBank/DDBJ databases">
        <title>Collection of gut derived symbiotic bacterial strains cultured from healthy donors.</title>
        <authorList>
            <person name="Lin H."/>
            <person name="Littmann E."/>
            <person name="Kohout C."/>
            <person name="Pamer E.G."/>
        </authorList>
    </citation>
    <scope>NUCLEOTIDE SEQUENCE</scope>
    <source>
        <strain evidence="2">DFI.4.48</strain>
    </source>
</reference>
<keyword evidence="1" id="KW-1133">Transmembrane helix</keyword>